<evidence type="ECO:0000256" key="1">
    <source>
        <dbReference type="SAM" id="Phobius"/>
    </source>
</evidence>
<gene>
    <name evidence="2" type="ORF">FQA47_015636</name>
</gene>
<dbReference type="AlphaFoldDB" id="A0A834F9W1"/>
<organism evidence="2 3">
    <name type="scientific">Oryzias melastigma</name>
    <name type="common">Marine medaka</name>
    <dbReference type="NCBI Taxonomy" id="30732"/>
    <lineage>
        <taxon>Eukaryota</taxon>
        <taxon>Metazoa</taxon>
        <taxon>Chordata</taxon>
        <taxon>Craniata</taxon>
        <taxon>Vertebrata</taxon>
        <taxon>Euteleostomi</taxon>
        <taxon>Actinopterygii</taxon>
        <taxon>Neopterygii</taxon>
        <taxon>Teleostei</taxon>
        <taxon>Neoteleostei</taxon>
        <taxon>Acanthomorphata</taxon>
        <taxon>Ovalentaria</taxon>
        <taxon>Atherinomorphae</taxon>
        <taxon>Beloniformes</taxon>
        <taxon>Adrianichthyidae</taxon>
        <taxon>Oryziinae</taxon>
        <taxon>Oryzias</taxon>
    </lineage>
</organism>
<accession>A0A834F9W1</accession>
<dbReference type="EMBL" id="WKFB01000334">
    <property type="protein sequence ID" value="KAF6726389.1"/>
    <property type="molecule type" value="Genomic_DNA"/>
</dbReference>
<evidence type="ECO:0000313" key="3">
    <source>
        <dbReference type="Proteomes" id="UP000646548"/>
    </source>
</evidence>
<name>A0A834F9W1_ORYME</name>
<keyword evidence="1" id="KW-0812">Transmembrane</keyword>
<protein>
    <submittedName>
        <fullName evidence="2">Uncharacterized protein</fullName>
    </submittedName>
</protein>
<feature type="transmembrane region" description="Helical" evidence="1">
    <location>
        <begin position="20"/>
        <end position="37"/>
    </location>
</feature>
<keyword evidence="1" id="KW-1133">Transmembrane helix</keyword>
<comment type="caution">
    <text evidence="2">The sequence shown here is derived from an EMBL/GenBank/DDBJ whole genome shotgun (WGS) entry which is preliminary data.</text>
</comment>
<keyword evidence="1" id="KW-0472">Membrane</keyword>
<dbReference type="Proteomes" id="UP000646548">
    <property type="component" value="Unassembled WGS sequence"/>
</dbReference>
<reference evidence="2" key="1">
    <citation type="journal article" name="BMC Genomics">
        <title>Long-read sequencing and de novo genome assembly of marine medaka (Oryzias melastigma).</title>
        <authorList>
            <person name="Liang P."/>
            <person name="Saqib H.S.A."/>
            <person name="Ni X."/>
            <person name="Shen Y."/>
        </authorList>
    </citation>
    <scope>NUCLEOTIDE SEQUENCE</scope>
    <source>
        <strain evidence="2">Bigg-433</strain>
    </source>
</reference>
<proteinExistence type="predicted"/>
<evidence type="ECO:0000313" key="2">
    <source>
        <dbReference type="EMBL" id="KAF6726389.1"/>
    </source>
</evidence>
<sequence>MSQHEEQTDFSSADCQQPEASLLTSACILLWLTLKIFSFKPRKKVAGSSTKPGAYGREKLSPLYLRNSHSRVRNVVGICGKFREDWTPRGGHFQLNLSSFLILTA</sequence>